<dbReference type="GO" id="GO:0004553">
    <property type="term" value="F:hydrolase activity, hydrolyzing O-glycosyl compounds"/>
    <property type="evidence" value="ECO:0007669"/>
    <property type="project" value="InterPro"/>
</dbReference>
<dbReference type="OrthoDB" id="273314at2"/>
<dbReference type="AlphaFoldDB" id="A0A1H9QJW9"/>
<keyword evidence="6" id="KW-1185">Reference proteome</keyword>
<evidence type="ECO:0000256" key="3">
    <source>
        <dbReference type="ARBA" id="ARBA00023295"/>
    </source>
</evidence>
<dbReference type="Gene3D" id="2.115.10.20">
    <property type="entry name" value="Glycosyl hydrolase domain, family 43"/>
    <property type="match status" value="1"/>
</dbReference>
<evidence type="ECO:0000256" key="2">
    <source>
        <dbReference type="ARBA" id="ARBA00022801"/>
    </source>
</evidence>
<sequence>MLSGLYTKIYTGFIFFFILNAAISFAQQPGNTDAIYSGIPWYDQNGKVLSAHGANIIRDNGKFYLFGEAHSDTSNAFAGFNCYSSNDLYNWKFESIALPLQASGKLGPNRVGERVKVMKNPHSGEYFMFMHVDTVGYKDQFVGYATSRNITGPYQFKGAILFNGKPIKKWDMGTFQDHDGKGYILTHGGVIHQLADDYRSIVAETNKQLTSGFESPTLFRKGNTYFFIGSNLTSWEKNDNYYYTASSLSGPWTSQGLFAPKGSLTWNSQATFVLPIEGTKDTTFMFMGDRWSYPRQLSAATYVWQPLTISGTSISIPQYLQGWQVNLETGEATLAKTNFKVIENSDKGIHYKGKWAHLSDTISISRATNKNDSFSYSFHGKQIGLHSLALPDNGYAKIILRNKKGKLINQNLVDLYSKTPIAGLVYLSPILPHGAYTLTVSVAGERPNWSDKRKSNYGSTANTITVDKLIISY</sequence>
<proteinExistence type="inferred from homology"/>
<dbReference type="EMBL" id="FOGG01000012">
    <property type="protein sequence ID" value="SER60744.1"/>
    <property type="molecule type" value="Genomic_DNA"/>
</dbReference>
<protein>
    <submittedName>
        <fullName evidence="5">Glycosyl hydrolases family 43</fullName>
    </submittedName>
</protein>
<gene>
    <name evidence="5" type="ORF">SAMN04488023_11226</name>
</gene>
<evidence type="ECO:0000256" key="1">
    <source>
        <dbReference type="ARBA" id="ARBA00009865"/>
    </source>
</evidence>
<reference evidence="5 6" key="1">
    <citation type="submission" date="2016-10" db="EMBL/GenBank/DDBJ databases">
        <authorList>
            <person name="de Groot N.N."/>
        </authorList>
    </citation>
    <scope>NUCLEOTIDE SEQUENCE [LARGE SCALE GENOMIC DNA]</scope>
    <source>
        <strain evidence="5 6">DSM 18610</strain>
    </source>
</reference>
<evidence type="ECO:0000256" key="4">
    <source>
        <dbReference type="RuleBase" id="RU361187"/>
    </source>
</evidence>
<dbReference type="InterPro" id="IPR023296">
    <property type="entry name" value="Glyco_hydro_beta-prop_sf"/>
</dbReference>
<dbReference type="STRING" id="390241.SAMN04488023_11226"/>
<keyword evidence="3 4" id="KW-0326">Glycosidase</keyword>
<dbReference type="Gene3D" id="2.60.120.260">
    <property type="entry name" value="Galactose-binding domain-like"/>
    <property type="match status" value="1"/>
</dbReference>
<comment type="similarity">
    <text evidence="1 4">Belongs to the glycosyl hydrolase 43 family.</text>
</comment>
<keyword evidence="2 4" id="KW-0378">Hydrolase</keyword>
<dbReference type="PANTHER" id="PTHR22925:SF3">
    <property type="entry name" value="GLYCOSYL HYDROLASE FAMILY PROTEIN 43"/>
    <property type="match status" value="1"/>
</dbReference>
<name>A0A1H9QJW9_9SPHI</name>
<dbReference type="Proteomes" id="UP000199572">
    <property type="component" value="Unassembled WGS sequence"/>
</dbReference>
<dbReference type="CDD" id="cd18821">
    <property type="entry name" value="GH43_Pc3Gal43A-like"/>
    <property type="match status" value="1"/>
</dbReference>
<accession>A0A1H9QJW9</accession>
<evidence type="ECO:0000313" key="5">
    <source>
        <dbReference type="EMBL" id="SER60744.1"/>
    </source>
</evidence>
<dbReference type="PANTHER" id="PTHR22925">
    <property type="entry name" value="GLYCOSYL HYDROLASE 43 FAMILY MEMBER"/>
    <property type="match status" value="1"/>
</dbReference>
<dbReference type="SUPFAM" id="SSF75005">
    <property type="entry name" value="Arabinanase/levansucrase/invertase"/>
    <property type="match status" value="1"/>
</dbReference>
<dbReference type="GO" id="GO:0005975">
    <property type="term" value="P:carbohydrate metabolic process"/>
    <property type="evidence" value="ECO:0007669"/>
    <property type="project" value="InterPro"/>
</dbReference>
<dbReference type="InterPro" id="IPR006710">
    <property type="entry name" value="Glyco_hydro_43"/>
</dbReference>
<dbReference type="Pfam" id="PF04616">
    <property type="entry name" value="Glyco_hydro_43"/>
    <property type="match status" value="1"/>
</dbReference>
<organism evidence="5 6">
    <name type="scientific">Pedobacter rhizosphaerae</name>
    <dbReference type="NCBI Taxonomy" id="390241"/>
    <lineage>
        <taxon>Bacteria</taxon>
        <taxon>Pseudomonadati</taxon>
        <taxon>Bacteroidota</taxon>
        <taxon>Sphingobacteriia</taxon>
        <taxon>Sphingobacteriales</taxon>
        <taxon>Sphingobacteriaceae</taxon>
        <taxon>Pedobacter</taxon>
    </lineage>
</organism>
<evidence type="ECO:0000313" key="6">
    <source>
        <dbReference type="Proteomes" id="UP000199572"/>
    </source>
</evidence>
<dbReference type="RefSeq" id="WP_090884347.1">
    <property type="nucleotide sequence ID" value="NZ_FOGG01000012.1"/>
</dbReference>